<dbReference type="SUPFAM" id="SSF49401">
    <property type="entry name" value="Bacterial adhesins"/>
    <property type="match status" value="1"/>
</dbReference>
<accession>A0A1M7SAJ2</accession>
<dbReference type="InterPro" id="IPR008966">
    <property type="entry name" value="Adhesion_dom_sf"/>
</dbReference>
<dbReference type="EMBL" id="FRDF01000006">
    <property type="protein sequence ID" value="SHN55520.1"/>
    <property type="molecule type" value="Genomic_DNA"/>
</dbReference>
<keyword evidence="2" id="KW-1185">Reference proteome</keyword>
<dbReference type="Gene3D" id="2.60.40.740">
    <property type="match status" value="1"/>
</dbReference>
<gene>
    <name evidence="1" type="ORF">SAMN02745193_01360</name>
</gene>
<protein>
    <submittedName>
        <fullName evidence="1">Conserved repeat domain-containing protein</fullName>
    </submittedName>
</protein>
<name>A0A1M7SAJ2_9SPHN</name>
<proteinExistence type="predicted"/>
<dbReference type="OrthoDB" id="8455960at2"/>
<organism evidence="1 2">
    <name type="scientific">Erythrobacter sanguineus</name>
    <dbReference type="NCBI Taxonomy" id="198312"/>
    <lineage>
        <taxon>Bacteria</taxon>
        <taxon>Pseudomonadati</taxon>
        <taxon>Pseudomonadota</taxon>
        <taxon>Alphaproteobacteria</taxon>
        <taxon>Sphingomonadales</taxon>
        <taxon>Erythrobacteraceae</taxon>
        <taxon>Erythrobacter/Porphyrobacter group</taxon>
        <taxon>Erythrobacter</taxon>
    </lineage>
</organism>
<dbReference type="Proteomes" id="UP000184391">
    <property type="component" value="Unassembled WGS sequence"/>
</dbReference>
<evidence type="ECO:0000313" key="2">
    <source>
        <dbReference type="Proteomes" id="UP000184391"/>
    </source>
</evidence>
<dbReference type="STRING" id="198312.SAMN02745193_01360"/>
<evidence type="ECO:0000313" key="1">
    <source>
        <dbReference type="EMBL" id="SHN55520.1"/>
    </source>
</evidence>
<reference evidence="2" key="1">
    <citation type="submission" date="2016-12" db="EMBL/GenBank/DDBJ databases">
        <authorList>
            <person name="Varghese N."/>
            <person name="Submissions S."/>
        </authorList>
    </citation>
    <scope>NUCLEOTIDE SEQUENCE [LARGE SCALE GENOMIC DNA]</scope>
    <source>
        <strain evidence="2">DSM 11032</strain>
    </source>
</reference>
<dbReference type="NCBIfam" id="TIGR01451">
    <property type="entry name" value="B_ant_repeat"/>
    <property type="match status" value="1"/>
</dbReference>
<dbReference type="InterPro" id="IPR047589">
    <property type="entry name" value="DUF11_rpt"/>
</dbReference>
<sequence>MGIAGAIGVSAAKAADPTPAGIVIESTAQASYDDGGITRNVTSNTVQVRVDELLDPVATALDAGSLEVRPGPAVLSFLVSNAGNGPEAFNLEVVTSVAGNAFDTTLDSIAVDTNSNATYDPGIDQILSAPAVTEILAPGASLTIFVILSVPDGIEDGAQSEVSFVARAATGNGAPGNVFAGAGENGSDAIAGLSGGEATAIGQMVATTSIVALQKSGTVADPFGGSAAVPGATITYNIAASVTGSAQIDDLVITDQIPPGTQYVAGSLALDGTPLSDVADSDAGEATPDAITVNLGTVASGSSNIITFAVLIAE</sequence>
<dbReference type="AlphaFoldDB" id="A0A1M7SAJ2"/>